<dbReference type="GO" id="GO:0099095">
    <property type="term" value="F:ligand-gated monoatomic anion channel activity"/>
    <property type="evidence" value="ECO:0007669"/>
    <property type="project" value="UniProtKB-ARBA"/>
</dbReference>
<dbReference type="InterPro" id="IPR036719">
    <property type="entry name" value="Neuro-gated_channel_TM_sf"/>
</dbReference>
<dbReference type="GO" id="GO:0005254">
    <property type="term" value="F:chloride channel activity"/>
    <property type="evidence" value="ECO:0007669"/>
    <property type="project" value="UniProtKB-ARBA"/>
</dbReference>
<evidence type="ECO:0000259" key="2">
    <source>
        <dbReference type="Pfam" id="PF02932"/>
    </source>
</evidence>
<dbReference type="InterPro" id="IPR006028">
    <property type="entry name" value="GABAA/Glycine_rcpt"/>
</dbReference>
<sequence>MYYLILIKNVRLIVCIQTSVLTQNIIMAAKKYFFSLFLAYVHLVSSLNESVRNDQHFFGCIDDEEFRLPRYYHKSIPPANSSIEWTTKPIMINSISLEAMEFSIDLKIILLWTDSRLLYIDMTRTKDLKYHQEEEFYSKKFQKHELFMPAEYKITALKFEVNHNDDGTSWCNYTYVFKRRLTEHVLLTFAPTTLVVITSWIAFWIKIEAVAPRVTLGFTSLLTLTTQLNYAQRSLPKVSTIKALDVWMFTCILMVFASLIQFAISYTRQFKTRVSVIIKQTRPINDDLEQSKNLINIRLQFLCYCMN</sequence>
<evidence type="ECO:0000256" key="1">
    <source>
        <dbReference type="SAM" id="Phobius"/>
    </source>
</evidence>
<dbReference type="GO" id="GO:0016020">
    <property type="term" value="C:membrane"/>
    <property type="evidence" value="ECO:0007669"/>
    <property type="project" value="InterPro"/>
</dbReference>
<feature type="transmembrane region" description="Helical" evidence="1">
    <location>
        <begin position="243"/>
        <end position="264"/>
    </location>
</feature>
<dbReference type="AlphaFoldDB" id="T1IVM9"/>
<reference evidence="4" key="1">
    <citation type="submission" date="2011-05" db="EMBL/GenBank/DDBJ databases">
        <authorList>
            <person name="Richards S.R."/>
            <person name="Qu J."/>
            <person name="Jiang H."/>
            <person name="Jhangiani S.N."/>
            <person name="Agravi P."/>
            <person name="Goodspeed R."/>
            <person name="Gross S."/>
            <person name="Mandapat C."/>
            <person name="Jackson L."/>
            <person name="Mathew T."/>
            <person name="Pu L."/>
            <person name="Thornton R."/>
            <person name="Saada N."/>
            <person name="Wilczek-Boney K.B."/>
            <person name="Lee S."/>
            <person name="Kovar C."/>
            <person name="Wu Y."/>
            <person name="Scherer S.E."/>
            <person name="Worley K.C."/>
            <person name="Muzny D.M."/>
            <person name="Gibbs R."/>
        </authorList>
    </citation>
    <scope>NUCLEOTIDE SEQUENCE</scope>
    <source>
        <strain evidence="4">Brora</strain>
    </source>
</reference>
<dbReference type="EnsemblMetazoa" id="SMAR005230-RA">
    <property type="protein sequence ID" value="SMAR005230-PA"/>
    <property type="gene ID" value="SMAR005230"/>
</dbReference>
<dbReference type="SUPFAM" id="SSF90112">
    <property type="entry name" value="Neurotransmitter-gated ion-channel transmembrane pore"/>
    <property type="match status" value="1"/>
</dbReference>
<keyword evidence="1" id="KW-0812">Transmembrane</keyword>
<dbReference type="PRINTS" id="PR00253">
    <property type="entry name" value="GABAARECEPTR"/>
</dbReference>
<evidence type="ECO:0000313" key="4">
    <source>
        <dbReference type="Proteomes" id="UP000014500"/>
    </source>
</evidence>
<dbReference type="GO" id="GO:0005230">
    <property type="term" value="F:extracellular ligand-gated monoatomic ion channel activity"/>
    <property type="evidence" value="ECO:0007669"/>
    <property type="project" value="UniProtKB-ARBA"/>
</dbReference>
<dbReference type="eggNOG" id="KOG3644">
    <property type="taxonomic scope" value="Eukaryota"/>
</dbReference>
<accession>T1IVM9</accession>
<keyword evidence="1" id="KW-1133">Transmembrane helix</keyword>
<dbReference type="HOGENOM" id="CLU_907101_0_0_1"/>
<dbReference type="Proteomes" id="UP000014500">
    <property type="component" value="Unassembled WGS sequence"/>
</dbReference>
<dbReference type="InterPro" id="IPR006201">
    <property type="entry name" value="Neur_channel"/>
</dbReference>
<reference evidence="3" key="2">
    <citation type="submission" date="2015-02" db="UniProtKB">
        <authorList>
            <consortium name="EnsemblMetazoa"/>
        </authorList>
    </citation>
    <scope>IDENTIFICATION</scope>
</reference>
<proteinExistence type="predicted"/>
<keyword evidence="4" id="KW-1185">Reference proteome</keyword>
<name>T1IVM9_STRMM</name>
<evidence type="ECO:0000313" key="3">
    <source>
        <dbReference type="EnsemblMetazoa" id="SMAR005230-PA"/>
    </source>
</evidence>
<feature type="transmembrane region" description="Helical" evidence="1">
    <location>
        <begin position="185"/>
        <end position="205"/>
    </location>
</feature>
<dbReference type="PhylomeDB" id="T1IVM9"/>
<dbReference type="Gene3D" id="1.20.58.390">
    <property type="entry name" value="Neurotransmitter-gated ion-channel transmembrane domain"/>
    <property type="match status" value="1"/>
</dbReference>
<dbReference type="STRING" id="126957.T1IVM9"/>
<dbReference type="Pfam" id="PF02932">
    <property type="entry name" value="Neur_chan_memb"/>
    <property type="match status" value="1"/>
</dbReference>
<dbReference type="PANTHER" id="PTHR18945">
    <property type="entry name" value="NEUROTRANSMITTER GATED ION CHANNEL"/>
    <property type="match status" value="1"/>
</dbReference>
<dbReference type="InterPro" id="IPR006029">
    <property type="entry name" value="Neurotrans-gated_channel_TM"/>
</dbReference>
<dbReference type="InterPro" id="IPR038050">
    <property type="entry name" value="Neuro_actylchol_rec"/>
</dbReference>
<feature type="domain" description="Neurotransmitter-gated ion-channel transmembrane" evidence="2">
    <location>
        <begin position="189"/>
        <end position="264"/>
    </location>
</feature>
<organism evidence="3 4">
    <name type="scientific">Strigamia maritima</name>
    <name type="common">European centipede</name>
    <name type="synonym">Geophilus maritimus</name>
    <dbReference type="NCBI Taxonomy" id="126957"/>
    <lineage>
        <taxon>Eukaryota</taxon>
        <taxon>Metazoa</taxon>
        <taxon>Ecdysozoa</taxon>
        <taxon>Arthropoda</taxon>
        <taxon>Myriapoda</taxon>
        <taxon>Chilopoda</taxon>
        <taxon>Pleurostigmophora</taxon>
        <taxon>Geophilomorpha</taxon>
        <taxon>Linotaeniidae</taxon>
        <taxon>Strigamia</taxon>
    </lineage>
</organism>
<dbReference type="GO" id="GO:0004888">
    <property type="term" value="F:transmembrane signaling receptor activity"/>
    <property type="evidence" value="ECO:0007669"/>
    <property type="project" value="InterPro"/>
</dbReference>
<protein>
    <recommendedName>
        <fullName evidence="2">Neurotransmitter-gated ion-channel transmembrane domain-containing protein</fullName>
    </recommendedName>
</protein>
<keyword evidence="1" id="KW-0472">Membrane</keyword>
<dbReference type="EMBL" id="JH431587">
    <property type="status" value="NOT_ANNOTATED_CDS"/>
    <property type="molecule type" value="Genomic_DNA"/>
</dbReference>